<evidence type="ECO:0000313" key="1">
    <source>
        <dbReference type="EMBL" id="GGO00181.1"/>
    </source>
</evidence>
<proteinExistence type="predicted"/>
<sequence>MTLKPQREADATITLPDGTRRFATFMTLGVVSRVMERWQDTGECLNGRYFWTSDLVISREAASPRWSTPRET</sequence>
<organism evidence="1 2">
    <name type="scientific">Microbispora bryophytorum</name>
    <dbReference type="NCBI Taxonomy" id="1460882"/>
    <lineage>
        <taxon>Bacteria</taxon>
        <taxon>Bacillati</taxon>
        <taxon>Actinomycetota</taxon>
        <taxon>Actinomycetes</taxon>
        <taxon>Streptosporangiales</taxon>
        <taxon>Streptosporangiaceae</taxon>
        <taxon>Microbispora</taxon>
    </lineage>
</organism>
<protein>
    <submittedName>
        <fullName evidence="1">Uncharacterized protein</fullName>
    </submittedName>
</protein>
<dbReference type="Proteomes" id="UP000653480">
    <property type="component" value="Unassembled WGS sequence"/>
</dbReference>
<reference evidence="1" key="1">
    <citation type="journal article" date="2014" name="Int. J. Syst. Evol. Microbiol.">
        <title>Complete genome sequence of Corynebacterium casei LMG S-19264T (=DSM 44701T), isolated from a smear-ripened cheese.</title>
        <authorList>
            <consortium name="US DOE Joint Genome Institute (JGI-PGF)"/>
            <person name="Walter F."/>
            <person name="Albersmeier A."/>
            <person name="Kalinowski J."/>
            <person name="Ruckert C."/>
        </authorList>
    </citation>
    <scope>NUCLEOTIDE SEQUENCE</scope>
    <source>
        <strain evidence="1">CGMCC 4.7138</strain>
    </source>
</reference>
<name>A0A8H9LE59_9ACTN</name>
<reference evidence="1" key="2">
    <citation type="submission" date="2020-09" db="EMBL/GenBank/DDBJ databases">
        <authorList>
            <person name="Sun Q."/>
            <person name="Zhou Y."/>
        </authorList>
    </citation>
    <scope>NUCLEOTIDE SEQUENCE</scope>
    <source>
        <strain evidence="1">CGMCC 4.7138</strain>
    </source>
</reference>
<gene>
    <name evidence="1" type="ORF">GCM10011574_06590</name>
</gene>
<accession>A0A8H9LE59</accession>
<dbReference type="EMBL" id="BMMN01000001">
    <property type="protein sequence ID" value="GGO00181.1"/>
    <property type="molecule type" value="Genomic_DNA"/>
</dbReference>
<keyword evidence="2" id="KW-1185">Reference proteome</keyword>
<dbReference type="AlphaFoldDB" id="A0A8H9LE59"/>
<comment type="caution">
    <text evidence="1">The sequence shown here is derived from an EMBL/GenBank/DDBJ whole genome shotgun (WGS) entry which is preliminary data.</text>
</comment>
<evidence type="ECO:0000313" key="2">
    <source>
        <dbReference type="Proteomes" id="UP000653480"/>
    </source>
</evidence>